<name>A0A7S8IFJ8_9CHLR</name>
<keyword evidence="4 7" id="KW-0812">Transmembrane</keyword>
<gene>
    <name evidence="9" type="ORF">G4Y79_04620</name>
</gene>
<dbReference type="PANTHER" id="PTHR43744">
    <property type="entry name" value="ABC TRANSPORTER PERMEASE PROTEIN MG189-RELATED-RELATED"/>
    <property type="match status" value="1"/>
</dbReference>
<proteinExistence type="inferred from homology"/>
<sequence length="280" mass="31676">MGVNYEDRKASMLFGFARFAFLAIAATVTILPFLWLVSTAFKTEAQVFRMPLTLIPPELQWNNFPEAWSRAPFTRYYLNTIFIAVATTVYHLFGSTTAGYAFAKYQFWGKKYLFMLLLAFLMIPPQVTLIPTFLVVKSLGWVDTYQGIIFPGLVNVFGIFLMRQYFQSIPNDIIDSARIDGCSEWRIFGQIVLPLVTPAMAALAIFSFTGSWNSFIWPLIVAQSSNLYTIQVGIAFFTDQAGTDFTQLMAVSLISLIPVMFVYIVFQRYFVAGIALTGMK</sequence>
<keyword evidence="10" id="KW-1185">Reference proteome</keyword>
<dbReference type="Gene3D" id="1.10.3720.10">
    <property type="entry name" value="MetI-like"/>
    <property type="match status" value="1"/>
</dbReference>
<evidence type="ECO:0000256" key="5">
    <source>
        <dbReference type="ARBA" id="ARBA00022989"/>
    </source>
</evidence>
<feature type="transmembrane region" description="Helical" evidence="7">
    <location>
        <begin position="148"/>
        <end position="166"/>
    </location>
</feature>
<accession>A0A7S8IFJ8</accession>
<evidence type="ECO:0000256" key="4">
    <source>
        <dbReference type="ARBA" id="ARBA00022692"/>
    </source>
</evidence>
<dbReference type="GO" id="GO:0005886">
    <property type="term" value="C:plasma membrane"/>
    <property type="evidence" value="ECO:0007669"/>
    <property type="project" value="UniProtKB-SubCell"/>
</dbReference>
<keyword evidence="2 7" id="KW-0813">Transport</keyword>
<evidence type="ECO:0000256" key="6">
    <source>
        <dbReference type="ARBA" id="ARBA00023136"/>
    </source>
</evidence>
<dbReference type="RefSeq" id="WP_195171735.1">
    <property type="nucleotide sequence ID" value="NZ_CP062983.1"/>
</dbReference>
<feature type="transmembrane region" description="Helical" evidence="7">
    <location>
        <begin position="187"/>
        <end position="209"/>
    </location>
</feature>
<evidence type="ECO:0000256" key="1">
    <source>
        <dbReference type="ARBA" id="ARBA00004651"/>
    </source>
</evidence>
<feature type="domain" description="ABC transmembrane type-1" evidence="8">
    <location>
        <begin position="77"/>
        <end position="266"/>
    </location>
</feature>
<keyword evidence="5 7" id="KW-1133">Transmembrane helix</keyword>
<protein>
    <submittedName>
        <fullName evidence="9">Carbohydrate ABC transporter permease</fullName>
    </submittedName>
</protein>
<comment type="subcellular location">
    <subcellularLocation>
        <location evidence="1 7">Cell membrane</location>
        <topology evidence="1 7">Multi-pass membrane protein</topology>
    </subcellularLocation>
</comment>
<evidence type="ECO:0000259" key="8">
    <source>
        <dbReference type="PROSITE" id="PS50928"/>
    </source>
</evidence>
<dbReference type="InterPro" id="IPR000515">
    <property type="entry name" value="MetI-like"/>
</dbReference>
<dbReference type="Pfam" id="PF00528">
    <property type="entry name" value="BPD_transp_1"/>
    <property type="match status" value="1"/>
</dbReference>
<reference evidence="9 10" key="1">
    <citation type="submission" date="2020-02" db="EMBL/GenBank/DDBJ databases">
        <authorList>
            <person name="Zheng R.K."/>
            <person name="Sun C.M."/>
        </authorList>
    </citation>
    <scope>NUCLEOTIDE SEQUENCE [LARGE SCALE GENOMIC DNA]</scope>
    <source>
        <strain evidence="10">rifampicinis</strain>
    </source>
</reference>
<dbReference type="AlphaFoldDB" id="A0A7S8IFJ8"/>
<evidence type="ECO:0000256" key="2">
    <source>
        <dbReference type="ARBA" id="ARBA00022448"/>
    </source>
</evidence>
<dbReference type="Proteomes" id="UP000594468">
    <property type="component" value="Chromosome"/>
</dbReference>
<evidence type="ECO:0000256" key="7">
    <source>
        <dbReference type="RuleBase" id="RU363032"/>
    </source>
</evidence>
<feature type="transmembrane region" description="Helical" evidence="7">
    <location>
        <begin position="215"/>
        <end position="237"/>
    </location>
</feature>
<dbReference type="PROSITE" id="PS50928">
    <property type="entry name" value="ABC_TM1"/>
    <property type="match status" value="1"/>
</dbReference>
<evidence type="ECO:0000256" key="3">
    <source>
        <dbReference type="ARBA" id="ARBA00022475"/>
    </source>
</evidence>
<feature type="transmembrane region" description="Helical" evidence="7">
    <location>
        <begin position="12"/>
        <end position="35"/>
    </location>
</feature>
<dbReference type="EMBL" id="CP062983">
    <property type="protein sequence ID" value="QPC83671.1"/>
    <property type="molecule type" value="Genomic_DNA"/>
</dbReference>
<dbReference type="GO" id="GO:0055085">
    <property type="term" value="P:transmembrane transport"/>
    <property type="evidence" value="ECO:0007669"/>
    <property type="project" value="InterPro"/>
</dbReference>
<keyword evidence="3" id="KW-1003">Cell membrane</keyword>
<feature type="transmembrane region" description="Helical" evidence="7">
    <location>
        <begin position="249"/>
        <end position="270"/>
    </location>
</feature>
<feature type="transmembrane region" description="Helical" evidence="7">
    <location>
        <begin position="112"/>
        <end position="136"/>
    </location>
</feature>
<comment type="similarity">
    <text evidence="7">Belongs to the binding-protein-dependent transport system permease family.</text>
</comment>
<dbReference type="SUPFAM" id="SSF161098">
    <property type="entry name" value="MetI-like"/>
    <property type="match status" value="1"/>
</dbReference>
<feature type="transmembrane region" description="Helical" evidence="7">
    <location>
        <begin position="76"/>
        <end position="100"/>
    </location>
</feature>
<evidence type="ECO:0000313" key="9">
    <source>
        <dbReference type="EMBL" id="QPC83671.1"/>
    </source>
</evidence>
<organism evidence="9 10">
    <name type="scientific">Phototrophicus methaneseepsis</name>
    <dbReference type="NCBI Taxonomy" id="2710758"/>
    <lineage>
        <taxon>Bacteria</taxon>
        <taxon>Bacillati</taxon>
        <taxon>Chloroflexota</taxon>
        <taxon>Candidatus Thermofontia</taxon>
        <taxon>Phototrophicales</taxon>
        <taxon>Phototrophicaceae</taxon>
        <taxon>Phototrophicus</taxon>
    </lineage>
</organism>
<dbReference type="KEGG" id="pmet:G4Y79_04620"/>
<dbReference type="InterPro" id="IPR035906">
    <property type="entry name" value="MetI-like_sf"/>
</dbReference>
<dbReference type="PANTHER" id="PTHR43744:SF12">
    <property type="entry name" value="ABC TRANSPORTER PERMEASE PROTEIN MG189-RELATED"/>
    <property type="match status" value="1"/>
</dbReference>
<dbReference type="CDD" id="cd06261">
    <property type="entry name" value="TM_PBP2"/>
    <property type="match status" value="1"/>
</dbReference>
<evidence type="ECO:0000313" key="10">
    <source>
        <dbReference type="Proteomes" id="UP000594468"/>
    </source>
</evidence>
<keyword evidence="6 7" id="KW-0472">Membrane</keyword>